<organism evidence="3 4">
    <name type="scientific">Natrarchaeobius chitinivorans</name>
    <dbReference type="NCBI Taxonomy" id="1679083"/>
    <lineage>
        <taxon>Archaea</taxon>
        <taxon>Methanobacteriati</taxon>
        <taxon>Methanobacteriota</taxon>
        <taxon>Stenosarchaea group</taxon>
        <taxon>Halobacteria</taxon>
        <taxon>Halobacteriales</taxon>
        <taxon>Natrialbaceae</taxon>
        <taxon>Natrarchaeobius</taxon>
    </lineage>
</organism>
<keyword evidence="1" id="KW-0812">Transmembrane</keyword>
<evidence type="ECO:0000256" key="1">
    <source>
        <dbReference type="SAM" id="Phobius"/>
    </source>
</evidence>
<feature type="transmembrane region" description="Helical" evidence="1">
    <location>
        <begin position="46"/>
        <end position="69"/>
    </location>
</feature>
<evidence type="ECO:0000313" key="3">
    <source>
        <dbReference type="EMBL" id="RQG97158.1"/>
    </source>
</evidence>
<dbReference type="Pfam" id="PF07760">
    <property type="entry name" value="DUF1616"/>
    <property type="match status" value="1"/>
</dbReference>
<accession>A0A3N6M1F9</accession>
<keyword evidence="4" id="KW-1185">Reference proteome</keyword>
<dbReference type="EMBL" id="REGA01000002">
    <property type="protein sequence ID" value="RQG97158.1"/>
    <property type="molecule type" value="Genomic_DNA"/>
</dbReference>
<comment type="caution">
    <text evidence="3">The sequence shown here is derived from an EMBL/GenBank/DDBJ whole genome shotgun (WGS) entry which is preliminary data.</text>
</comment>
<feature type="domain" description="DUF1616" evidence="2">
    <location>
        <begin position="23"/>
        <end position="325"/>
    </location>
</feature>
<keyword evidence="1" id="KW-1133">Transmembrane helix</keyword>
<keyword evidence="1" id="KW-0472">Membrane</keyword>
<reference evidence="3 4" key="1">
    <citation type="submission" date="2018-10" db="EMBL/GenBank/DDBJ databases">
        <title>Natrarchaeobius chitinivorans gen. nov., sp. nov., and Natrarchaeobius haloalkaliphilus sp. nov., alkaliphilic, chitin-utilizing haloarchaea from hypersaline alkaline lakes.</title>
        <authorList>
            <person name="Sorokin D.Y."/>
            <person name="Elcheninov A.G."/>
            <person name="Kostrikina N.A."/>
            <person name="Bale N.J."/>
            <person name="Sinninghe Damste J.S."/>
            <person name="Khijniak T.V."/>
            <person name="Kublanov I.V."/>
            <person name="Toshchakov S.V."/>
        </authorList>
    </citation>
    <scope>NUCLEOTIDE SEQUENCE [LARGE SCALE GENOMIC DNA]</scope>
    <source>
        <strain evidence="3 4">AArcht4T</strain>
    </source>
</reference>
<name>A0A3N6M1F9_NATCH</name>
<evidence type="ECO:0000259" key="2">
    <source>
        <dbReference type="Pfam" id="PF07760"/>
    </source>
</evidence>
<dbReference type="RefSeq" id="WP_124194279.1">
    <property type="nucleotide sequence ID" value="NZ_REGA01000002.1"/>
</dbReference>
<feature type="transmembrane region" description="Helical" evidence="1">
    <location>
        <begin position="124"/>
        <end position="141"/>
    </location>
</feature>
<feature type="transmembrane region" description="Helical" evidence="1">
    <location>
        <begin position="12"/>
        <end position="34"/>
    </location>
</feature>
<dbReference type="Proteomes" id="UP000282323">
    <property type="component" value="Unassembled WGS sequence"/>
</dbReference>
<sequence length="335" mass="35517">MSFRTRTRTRLGYLLSYPFDLAVVSIVTVLAYVVVTTLPEGSLPGLFLTVPFALFLPGYALVSVLFPATERTARETARSEMETRPGGIDVAERLGLSFALSIVIVPLVVLSLSVTEWGLGTQSIAAGLGLIIVALAQLGAIRRLRTPESERFTVSPVATIVGLQREDGALATASSTLLVVAIGTAIAALLVAFLLPASAGGFTELALYSENEDGDLVAGDIPNEVGPGESVPVTISLENQEGERMEYTVVVQQQVLEDDVVVDRTDLQEIEADVSDGGTVTSDQQITPTTGPGETVRISVLLYEGDAPVSPTNENADEDVYFWVTTTADETPEEG</sequence>
<proteinExistence type="predicted"/>
<feature type="transmembrane region" description="Helical" evidence="1">
    <location>
        <begin position="90"/>
        <end position="112"/>
    </location>
</feature>
<dbReference type="OrthoDB" id="82282at2157"/>
<dbReference type="AlphaFoldDB" id="A0A3N6M1F9"/>
<protein>
    <submittedName>
        <fullName evidence="3">DUF1616 domain-containing protein</fullName>
    </submittedName>
</protein>
<evidence type="ECO:0000313" key="4">
    <source>
        <dbReference type="Proteomes" id="UP000282323"/>
    </source>
</evidence>
<dbReference type="InterPro" id="IPR011674">
    <property type="entry name" value="DUF1616"/>
</dbReference>
<feature type="transmembrane region" description="Helical" evidence="1">
    <location>
        <begin position="175"/>
        <end position="195"/>
    </location>
</feature>
<gene>
    <name evidence="3" type="ORF">EA473_03525</name>
</gene>